<dbReference type="EMBL" id="SDMP01000013">
    <property type="protein sequence ID" value="RYR16813.1"/>
    <property type="molecule type" value="Genomic_DNA"/>
</dbReference>
<evidence type="ECO:0000256" key="1">
    <source>
        <dbReference type="SAM" id="Phobius"/>
    </source>
</evidence>
<accession>A0A444ZRI1</accession>
<keyword evidence="1" id="KW-1133">Transmembrane helix</keyword>
<feature type="transmembrane region" description="Helical" evidence="1">
    <location>
        <begin position="173"/>
        <end position="193"/>
    </location>
</feature>
<proteinExistence type="predicted"/>
<dbReference type="AlphaFoldDB" id="A0A444ZRI1"/>
<evidence type="ECO:0000313" key="3">
    <source>
        <dbReference type="Proteomes" id="UP000289738"/>
    </source>
</evidence>
<sequence>MLEILSSEVFLEAAFGDLVEELAAADVLHDEVDLGFGGHDFEELDDVRVADAAEDGDLALDVGDEAALEDLLLVDDLDGDALTGLDVARVVHLREGSVAQELSYLEAAQEEAALLVLVGNHHCLSHHFFSRAKRNKFNIYIYILVLSSVFVGTRNYHFNSSSIEAVCSFLSDVISVCCCFYLFSSSSVLYLLIFQMTTLITNKYGTGQASLFCEHRWHHQLFQILLDYHPLLILSHLNVLPLLDSPIIK</sequence>
<name>A0A444ZRI1_ARAHY</name>
<reference evidence="2 3" key="1">
    <citation type="submission" date="2019-01" db="EMBL/GenBank/DDBJ databases">
        <title>Sequencing of cultivated peanut Arachis hypogaea provides insights into genome evolution and oil improvement.</title>
        <authorList>
            <person name="Chen X."/>
        </authorList>
    </citation>
    <scope>NUCLEOTIDE SEQUENCE [LARGE SCALE GENOMIC DNA]</scope>
    <source>
        <strain evidence="3">cv. Fuhuasheng</strain>
        <tissue evidence="2">Leaves</tissue>
    </source>
</reference>
<evidence type="ECO:0000313" key="2">
    <source>
        <dbReference type="EMBL" id="RYR16813.1"/>
    </source>
</evidence>
<keyword evidence="1" id="KW-0812">Transmembrane</keyword>
<protein>
    <submittedName>
        <fullName evidence="2">Uncharacterized protein</fullName>
    </submittedName>
</protein>
<keyword evidence="3" id="KW-1185">Reference proteome</keyword>
<organism evidence="2 3">
    <name type="scientific">Arachis hypogaea</name>
    <name type="common">Peanut</name>
    <dbReference type="NCBI Taxonomy" id="3818"/>
    <lineage>
        <taxon>Eukaryota</taxon>
        <taxon>Viridiplantae</taxon>
        <taxon>Streptophyta</taxon>
        <taxon>Embryophyta</taxon>
        <taxon>Tracheophyta</taxon>
        <taxon>Spermatophyta</taxon>
        <taxon>Magnoliopsida</taxon>
        <taxon>eudicotyledons</taxon>
        <taxon>Gunneridae</taxon>
        <taxon>Pentapetalae</taxon>
        <taxon>rosids</taxon>
        <taxon>fabids</taxon>
        <taxon>Fabales</taxon>
        <taxon>Fabaceae</taxon>
        <taxon>Papilionoideae</taxon>
        <taxon>50 kb inversion clade</taxon>
        <taxon>dalbergioids sensu lato</taxon>
        <taxon>Dalbergieae</taxon>
        <taxon>Pterocarpus clade</taxon>
        <taxon>Arachis</taxon>
    </lineage>
</organism>
<gene>
    <name evidence="2" type="ORF">Ahy_B03g061697</name>
</gene>
<comment type="caution">
    <text evidence="2">The sequence shown here is derived from an EMBL/GenBank/DDBJ whole genome shotgun (WGS) entry which is preliminary data.</text>
</comment>
<feature type="transmembrane region" description="Helical" evidence="1">
    <location>
        <begin position="137"/>
        <end position="153"/>
    </location>
</feature>
<dbReference type="Proteomes" id="UP000289738">
    <property type="component" value="Chromosome B03"/>
</dbReference>
<keyword evidence="1" id="KW-0472">Membrane</keyword>